<dbReference type="OrthoDB" id="1778725at2"/>
<sequence>MDLLKEMADAFILLIRVGAVLRVVHCFIHIGIDEEQGSSYKKRMKNTVVFYVLAESIWQIKDLVMSYYM</sequence>
<protein>
    <submittedName>
        <fullName evidence="1">Mercury transporter</fullName>
    </submittedName>
</protein>
<evidence type="ECO:0000313" key="2">
    <source>
        <dbReference type="Proteomes" id="UP000432715"/>
    </source>
</evidence>
<name>A0A6I0FBV6_9FIRM</name>
<keyword evidence="2" id="KW-1185">Reference proteome</keyword>
<accession>A0A6I0FBV6</accession>
<proteinExistence type="predicted"/>
<comment type="caution">
    <text evidence="1">The sequence shown here is derived from an EMBL/GenBank/DDBJ whole genome shotgun (WGS) entry which is preliminary data.</text>
</comment>
<evidence type="ECO:0000313" key="1">
    <source>
        <dbReference type="EMBL" id="KAB3536294.1"/>
    </source>
</evidence>
<gene>
    <name evidence="1" type="ORF">F8154_04245</name>
</gene>
<reference evidence="1 2" key="1">
    <citation type="submission" date="2019-10" db="EMBL/GenBank/DDBJ databases">
        <title>Alkaliphilus serpentinus sp. nov. and Alkaliphilus pronyensis sp. nov., two novel anaerobic alkaliphilic species isolated from the serpentinized-hosted hydrothermal field of the Prony Bay (New Caledonia).</title>
        <authorList>
            <person name="Postec A."/>
        </authorList>
    </citation>
    <scope>NUCLEOTIDE SEQUENCE [LARGE SCALE GENOMIC DNA]</scope>
    <source>
        <strain evidence="1 2">LacV</strain>
    </source>
</reference>
<dbReference type="EMBL" id="WBZC01000012">
    <property type="protein sequence ID" value="KAB3536294.1"/>
    <property type="molecule type" value="Genomic_DNA"/>
</dbReference>
<dbReference type="Proteomes" id="UP000432715">
    <property type="component" value="Unassembled WGS sequence"/>
</dbReference>
<organism evidence="1 2">
    <name type="scientific">Alkaliphilus pronyensis</name>
    <dbReference type="NCBI Taxonomy" id="1482732"/>
    <lineage>
        <taxon>Bacteria</taxon>
        <taxon>Bacillati</taxon>
        <taxon>Bacillota</taxon>
        <taxon>Clostridia</taxon>
        <taxon>Peptostreptococcales</taxon>
        <taxon>Natronincolaceae</taxon>
        <taxon>Alkaliphilus</taxon>
    </lineage>
</organism>
<dbReference type="AlphaFoldDB" id="A0A6I0FBV6"/>
<dbReference type="RefSeq" id="WP_151860350.1">
    <property type="nucleotide sequence ID" value="NZ_WBZC01000012.1"/>
</dbReference>